<keyword evidence="4" id="KW-1185">Reference proteome</keyword>
<keyword evidence="1" id="KW-0472">Membrane</keyword>
<proteinExistence type="predicted"/>
<accession>A0A8T1WBX4</accession>
<evidence type="ECO:0000256" key="2">
    <source>
        <dbReference type="SAM" id="SignalP"/>
    </source>
</evidence>
<protein>
    <submittedName>
        <fullName evidence="3">Uncharacterized protein</fullName>
    </submittedName>
</protein>
<gene>
    <name evidence="3" type="ORF">PHYPSEUDO_009841</name>
</gene>
<keyword evidence="1" id="KW-1133">Transmembrane helix</keyword>
<name>A0A8T1WBX4_9STRA</name>
<dbReference type="Proteomes" id="UP000694044">
    <property type="component" value="Unassembled WGS sequence"/>
</dbReference>
<dbReference type="OrthoDB" id="118641at2759"/>
<feature type="signal peptide" evidence="2">
    <location>
        <begin position="1"/>
        <end position="19"/>
    </location>
</feature>
<feature type="transmembrane region" description="Helical" evidence="1">
    <location>
        <begin position="192"/>
        <end position="217"/>
    </location>
</feature>
<feature type="transmembrane region" description="Helical" evidence="1">
    <location>
        <begin position="166"/>
        <end position="186"/>
    </location>
</feature>
<feature type="chain" id="PRO_5035816133" evidence="2">
    <location>
        <begin position="20"/>
        <end position="250"/>
    </location>
</feature>
<evidence type="ECO:0000256" key="1">
    <source>
        <dbReference type="SAM" id="Phobius"/>
    </source>
</evidence>
<keyword evidence="2" id="KW-0732">Signal</keyword>
<sequence>MKHSSLLLATVLVERACFGAGLEAGMENGGVREVTIDIADAPEIGVTDLHHAPQVHHETLWKKVQYGLVEQQLAVSSQNYIDSHNGARNSATSTIDRWTHRWIDFLNDSWLNELLVQCERDLVFKAGVTQNLSAMQAFVAFVSIGYAIVAMWLGPIKLTRWQRRSVLVTYTAAGVIQAIFLAHAFSFLDVHYAYPSTLALVAVFFVAFNVTNALLVLESEEPEAVVENPVQQIVEASSTRVITAQRAACF</sequence>
<organism evidence="3 4">
    <name type="scientific">Phytophthora pseudosyringae</name>
    <dbReference type="NCBI Taxonomy" id="221518"/>
    <lineage>
        <taxon>Eukaryota</taxon>
        <taxon>Sar</taxon>
        <taxon>Stramenopiles</taxon>
        <taxon>Oomycota</taxon>
        <taxon>Peronosporomycetes</taxon>
        <taxon>Peronosporales</taxon>
        <taxon>Peronosporaceae</taxon>
        <taxon>Phytophthora</taxon>
    </lineage>
</organism>
<reference evidence="3" key="1">
    <citation type="submission" date="2021-02" db="EMBL/GenBank/DDBJ databases">
        <authorList>
            <person name="Palmer J.M."/>
        </authorList>
    </citation>
    <scope>NUCLEOTIDE SEQUENCE</scope>
    <source>
        <strain evidence="3">SCRP734</strain>
    </source>
</reference>
<keyword evidence="1" id="KW-0812">Transmembrane</keyword>
<comment type="caution">
    <text evidence="3">The sequence shown here is derived from an EMBL/GenBank/DDBJ whole genome shotgun (WGS) entry which is preliminary data.</text>
</comment>
<evidence type="ECO:0000313" key="3">
    <source>
        <dbReference type="EMBL" id="KAG7389680.1"/>
    </source>
</evidence>
<feature type="transmembrane region" description="Helical" evidence="1">
    <location>
        <begin position="134"/>
        <end position="154"/>
    </location>
</feature>
<dbReference type="EMBL" id="JAGDFM010000041">
    <property type="protein sequence ID" value="KAG7389680.1"/>
    <property type="molecule type" value="Genomic_DNA"/>
</dbReference>
<evidence type="ECO:0000313" key="4">
    <source>
        <dbReference type="Proteomes" id="UP000694044"/>
    </source>
</evidence>
<dbReference type="AlphaFoldDB" id="A0A8T1WBX4"/>